<evidence type="ECO:0000313" key="3">
    <source>
        <dbReference type="Proteomes" id="UP001273166"/>
    </source>
</evidence>
<proteinExistence type="predicted"/>
<gene>
    <name evidence="2" type="ORF">B0T15DRAFT_540386</name>
</gene>
<dbReference type="Pfam" id="PF20516">
    <property type="entry name" value="PDDEXK_12"/>
    <property type="match status" value="1"/>
</dbReference>
<feature type="domain" description="PD-(D/E)XK nuclease-like" evidence="1">
    <location>
        <begin position="1"/>
        <end position="112"/>
    </location>
</feature>
<reference evidence="2" key="1">
    <citation type="journal article" date="2023" name="Mol. Phylogenet. Evol.">
        <title>Genome-scale phylogeny and comparative genomics of the fungal order Sordariales.</title>
        <authorList>
            <person name="Hensen N."/>
            <person name="Bonometti L."/>
            <person name="Westerberg I."/>
            <person name="Brannstrom I.O."/>
            <person name="Guillou S."/>
            <person name="Cros-Aarteil S."/>
            <person name="Calhoun S."/>
            <person name="Haridas S."/>
            <person name="Kuo A."/>
            <person name="Mondo S."/>
            <person name="Pangilinan J."/>
            <person name="Riley R."/>
            <person name="LaButti K."/>
            <person name="Andreopoulos B."/>
            <person name="Lipzen A."/>
            <person name="Chen C."/>
            <person name="Yan M."/>
            <person name="Daum C."/>
            <person name="Ng V."/>
            <person name="Clum A."/>
            <person name="Steindorff A."/>
            <person name="Ohm R.A."/>
            <person name="Martin F."/>
            <person name="Silar P."/>
            <person name="Natvig D.O."/>
            <person name="Lalanne C."/>
            <person name="Gautier V."/>
            <person name="Ament-Velasquez S.L."/>
            <person name="Kruys A."/>
            <person name="Hutchinson M.I."/>
            <person name="Powell A.J."/>
            <person name="Barry K."/>
            <person name="Miller A.N."/>
            <person name="Grigoriev I.V."/>
            <person name="Debuchy R."/>
            <person name="Gladieux P."/>
            <person name="Hiltunen Thoren M."/>
            <person name="Johannesson H."/>
        </authorList>
    </citation>
    <scope>NUCLEOTIDE SEQUENCE</scope>
    <source>
        <strain evidence="2">CBS 333.67</strain>
    </source>
</reference>
<dbReference type="InterPro" id="IPR046797">
    <property type="entry name" value="PDDEXK_12"/>
</dbReference>
<accession>A0AAJ0LZK6</accession>
<dbReference type="AlphaFoldDB" id="A0AAJ0LZK6"/>
<evidence type="ECO:0000259" key="1">
    <source>
        <dbReference type="Pfam" id="PF20516"/>
    </source>
</evidence>
<organism evidence="2 3">
    <name type="scientific">Chaetomium strumarium</name>
    <dbReference type="NCBI Taxonomy" id="1170767"/>
    <lineage>
        <taxon>Eukaryota</taxon>
        <taxon>Fungi</taxon>
        <taxon>Dikarya</taxon>
        <taxon>Ascomycota</taxon>
        <taxon>Pezizomycotina</taxon>
        <taxon>Sordariomycetes</taxon>
        <taxon>Sordariomycetidae</taxon>
        <taxon>Sordariales</taxon>
        <taxon>Chaetomiaceae</taxon>
        <taxon>Chaetomium</taxon>
    </lineage>
</organism>
<dbReference type="GeneID" id="87888614"/>
<dbReference type="Proteomes" id="UP001273166">
    <property type="component" value="Unassembled WGS sequence"/>
</dbReference>
<reference evidence="2" key="2">
    <citation type="submission" date="2023-06" db="EMBL/GenBank/DDBJ databases">
        <authorList>
            <consortium name="Lawrence Berkeley National Laboratory"/>
            <person name="Mondo S.J."/>
            <person name="Hensen N."/>
            <person name="Bonometti L."/>
            <person name="Westerberg I."/>
            <person name="Brannstrom I.O."/>
            <person name="Guillou S."/>
            <person name="Cros-Aarteil S."/>
            <person name="Calhoun S."/>
            <person name="Haridas S."/>
            <person name="Kuo A."/>
            <person name="Pangilinan J."/>
            <person name="Riley R."/>
            <person name="Labutti K."/>
            <person name="Andreopoulos B."/>
            <person name="Lipzen A."/>
            <person name="Chen C."/>
            <person name="Yanf M."/>
            <person name="Daum C."/>
            <person name="Ng V."/>
            <person name="Clum A."/>
            <person name="Steindorff A."/>
            <person name="Ohm R."/>
            <person name="Martin F."/>
            <person name="Silar P."/>
            <person name="Natvig D."/>
            <person name="Lalanne C."/>
            <person name="Gautier V."/>
            <person name="Ament-Velasquez S.L."/>
            <person name="Kruys A."/>
            <person name="Hutchinson M.I."/>
            <person name="Powell A.J."/>
            <person name="Barry K."/>
            <person name="Miller A.N."/>
            <person name="Grigoriev I.V."/>
            <person name="Debuchy R."/>
            <person name="Gladieux P."/>
            <person name="Thoren M.H."/>
            <person name="Johannesson H."/>
        </authorList>
    </citation>
    <scope>NUCLEOTIDE SEQUENCE</scope>
    <source>
        <strain evidence="2">CBS 333.67</strain>
    </source>
</reference>
<sequence length="127" mass="14000">MAVSIVTKNAGPDVLTGSIQLATWVRAHFRHLEIARDSLRAIRGSAQEDTNTLPLPALPLVSAFGSKWRADVATRREGKTFVYHSIFIGDSHTLAGCYQISTAIRRLADWAVADLAKWWLDALKGEL</sequence>
<dbReference type="RefSeq" id="XP_062719279.1">
    <property type="nucleotide sequence ID" value="XM_062869785.1"/>
</dbReference>
<dbReference type="EMBL" id="JAUDZG010000006">
    <property type="protein sequence ID" value="KAK3303499.1"/>
    <property type="molecule type" value="Genomic_DNA"/>
</dbReference>
<evidence type="ECO:0000313" key="2">
    <source>
        <dbReference type="EMBL" id="KAK3303499.1"/>
    </source>
</evidence>
<comment type="caution">
    <text evidence="2">The sequence shown here is derived from an EMBL/GenBank/DDBJ whole genome shotgun (WGS) entry which is preliminary data.</text>
</comment>
<name>A0AAJ0LZK6_9PEZI</name>
<keyword evidence="3" id="KW-1185">Reference proteome</keyword>
<protein>
    <recommendedName>
        <fullName evidence="1">PD-(D/E)XK nuclease-like domain-containing protein</fullName>
    </recommendedName>
</protein>